<dbReference type="InterPro" id="IPR003599">
    <property type="entry name" value="Ig_sub"/>
</dbReference>
<protein>
    <recommendedName>
        <fullName evidence="1">Ig-like domain-containing protein</fullName>
    </recommendedName>
</protein>
<dbReference type="Ensembl" id="ENSMMDT00005050019.1">
    <property type="protein sequence ID" value="ENSMMDP00005049061.1"/>
    <property type="gene ID" value="ENSMMDG00005022310.1"/>
</dbReference>
<dbReference type="GO" id="GO:0007155">
    <property type="term" value="P:cell adhesion"/>
    <property type="evidence" value="ECO:0007669"/>
    <property type="project" value="InterPro"/>
</dbReference>
<accession>A0A668ATN0</accession>
<dbReference type="GeneTree" id="ENSGT00940000159005"/>
<dbReference type="SUPFAM" id="SSF48726">
    <property type="entry name" value="Immunoglobulin"/>
    <property type="match status" value="2"/>
</dbReference>
<name>A0A668ATN0_9TELE</name>
<dbReference type="PROSITE" id="PS50835">
    <property type="entry name" value="IG_LIKE"/>
    <property type="match status" value="2"/>
</dbReference>
<evidence type="ECO:0000259" key="1">
    <source>
        <dbReference type="PROSITE" id="PS50835"/>
    </source>
</evidence>
<dbReference type="InParanoid" id="A0A668ATN0"/>
<reference evidence="2" key="2">
    <citation type="submission" date="2025-08" db="UniProtKB">
        <authorList>
            <consortium name="Ensembl"/>
        </authorList>
    </citation>
    <scope>IDENTIFICATION</scope>
</reference>
<keyword evidence="3" id="KW-1185">Reference proteome</keyword>
<dbReference type="SMART" id="SM00409">
    <property type="entry name" value="IG"/>
    <property type="match status" value="2"/>
</dbReference>
<reference evidence="2" key="3">
    <citation type="submission" date="2025-09" db="UniProtKB">
        <authorList>
            <consortium name="Ensembl"/>
        </authorList>
    </citation>
    <scope>IDENTIFICATION</scope>
</reference>
<dbReference type="Gene3D" id="2.60.40.10">
    <property type="entry name" value="Immunoglobulins"/>
    <property type="match status" value="3"/>
</dbReference>
<organism evidence="2 3">
    <name type="scientific">Myripristis murdjan</name>
    <name type="common">pinecone soldierfish</name>
    <dbReference type="NCBI Taxonomy" id="586833"/>
    <lineage>
        <taxon>Eukaryota</taxon>
        <taxon>Metazoa</taxon>
        <taxon>Chordata</taxon>
        <taxon>Craniata</taxon>
        <taxon>Vertebrata</taxon>
        <taxon>Euteleostomi</taxon>
        <taxon>Actinopterygii</taxon>
        <taxon>Neopterygii</taxon>
        <taxon>Teleostei</taxon>
        <taxon>Neoteleostei</taxon>
        <taxon>Acanthomorphata</taxon>
        <taxon>Holocentriformes</taxon>
        <taxon>Holocentridae</taxon>
        <taxon>Myripristis</taxon>
    </lineage>
</organism>
<dbReference type="InterPro" id="IPR013783">
    <property type="entry name" value="Ig-like_fold"/>
</dbReference>
<dbReference type="Proteomes" id="UP000472263">
    <property type="component" value="Chromosome 1"/>
</dbReference>
<dbReference type="PANTHER" id="PTHR13771:SF9">
    <property type="entry name" value="INTERCELLULAR ADHESION MOLECULE 5"/>
    <property type="match status" value="1"/>
</dbReference>
<dbReference type="InterPro" id="IPR047012">
    <property type="entry name" value="ICAM_VCAM"/>
</dbReference>
<dbReference type="PANTHER" id="PTHR13771">
    <property type="entry name" value="INTERCELLULAR ADHESION MOLECULE"/>
    <property type="match status" value="1"/>
</dbReference>
<dbReference type="AlphaFoldDB" id="A0A668ATN0"/>
<feature type="domain" description="Ig-like" evidence="1">
    <location>
        <begin position="118"/>
        <end position="201"/>
    </location>
</feature>
<feature type="domain" description="Ig-like" evidence="1">
    <location>
        <begin position="213"/>
        <end position="294"/>
    </location>
</feature>
<reference evidence="2" key="1">
    <citation type="submission" date="2019-06" db="EMBL/GenBank/DDBJ databases">
        <authorList>
            <consortium name="Wellcome Sanger Institute Data Sharing"/>
        </authorList>
    </citation>
    <scope>NUCLEOTIDE SEQUENCE [LARGE SCALE GENOMIC DNA]</scope>
</reference>
<dbReference type="InterPro" id="IPR007110">
    <property type="entry name" value="Ig-like_dom"/>
</dbReference>
<sequence length="329" mass="36188">AVKKSFVLLRSFTHLVHTSGLFCLAADAWLNFMRNKSVYKPDCHRFGDPATANCSGPQMTHSGLGWEVQQGAPDLTGGEFLVWRVDNLTVWSLKPMCYALVERGDCVTGLNLTVYKPPDLVSISYLNHTGPLIEGHVYTLQCTVENVAPVGSLSVTFYRGQEALGPPQSRNNSEKKPVTEIFTLNIKPTGEDQEGHYWCEAKLELGPEGPQPPPVVKSQNLTATVYFGPQFLCPTNLKVEEGEKLTCEVKGNPLPLVTWLRDGMKVAPPLHSNRKHSGKYTVQAEGALGQKNLTLEVEIIISSGMCLRILMCVCVCVCVCVCHLRNCVT</sequence>
<evidence type="ECO:0000313" key="2">
    <source>
        <dbReference type="Ensembl" id="ENSMMDP00005049061.1"/>
    </source>
</evidence>
<dbReference type="GO" id="GO:0005886">
    <property type="term" value="C:plasma membrane"/>
    <property type="evidence" value="ECO:0007669"/>
    <property type="project" value="TreeGrafter"/>
</dbReference>
<proteinExistence type="predicted"/>
<dbReference type="InterPro" id="IPR036179">
    <property type="entry name" value="Ig-like_dom_sf"/>
</dbReference>
<evidence type="ECO:0000313" key="3">
    <source>
        <dbReference type="Proteomes" id="UP000472263"/>
    </source>
</evidence>
<dbReference type="GO" id="GO:0005178">
    <property type="term" value="F:integrin binding"/>
    <property type="evidence" value="ECO:0007669"/>
    <property type="project" value="InterPro"/>
</dbReference>